<dbReference type="GO" id="GO:0006783">
    <property type="term" value="P:heme biosynthetic process"/>
    <property type="evidence" value="ECO:0007669"/>
    <property type="project" value="UniProtKB-UniRule"/>
</dbReference>
<dbReference type="PANTHER" id="PTHR11108:SF1">
    <property type="entry name" value="FERROCHELATASE, MITOCHONDRIAL"/>
    <property type="match status" value="1"/>
</dbReference>
<keyword evidence="4 7" id="KW-0456">Lyase</keyword>
<gene>
    <name evidence="7 9" type="primary">hemH</name>
    <name evidence="9" type="ORF">CIG1485E_0754</name>
</gene>
<dbReference type="InterPro" id="IPR033644">
    <property type="entry name" value="Ferrochelatase_C"/>
</dbReference>
<dbReference type="NCBIfam" id="TIGR00109">
    <property type="entry name" value="hemH"/>
    <property type="match status" value="1"/>
</dbReference>
<evidence type="ECO:0000313" key="10">
    <source>
        <dbReference type="Proteomes" id="UP000028486"/>
    </source>
</evidence>
<dbReference type="EC" id="4.98.1.1" evidence="7 8"/>
<feature type="binding site" evidence="7">
    <location>
        <position position="270"/>
    </location>
    <ligand>
        <name>Fe(2+)</name>
        <dbReference type="ChEBI" id="CHEBI:29033"/>
    </ligand>
</feature>
<proteinExistence type="inferred from homology"/>
<dbReference type="GO" id="GO:0004325">
    <property type="term" value="F:ferrochelatase activity"/>
    <property type="evidence" value="ECO:0007669"/>
    <property type="project" value="UniProtKB-UniRule"/>
</dbReference>
<evidence type="ECO:0000256" key="8">
    <source>
        <dbReference type="RuleBase" id="RU000607"/>
    </source>
</evidence>
<comment type="pathway">
    <text evidence="7 8">Porphyrin-containing compound metabolism; protoheme biosynthesis; protoheme from protoporphyrin-IX: step 1/1.</text>
</comment>
<dbReference type="CDD" id="cd03411">
    <property type="entry name" value="Ferrochelatase_N"/>
    <property type="match status" value="1"/>
</dbReference>
<comment type="similarity">
    <text evidence="1 7 8">Belongs to the ferrochelatase family.</text>
</comment>
<evidence type="ECO:0000313" key="9">
    <source>
        <dbReference type="EMBL" id="AII14599.1"/>
    </source>
</evidence>
<dbReference type="GO" id="GO:0005737">
    <property type="term" value="C:cytoplasm"/>
    <property type="evidence" value="ECO:0007669"/>
    <property type="project" value="UniProtKB-SubCell"/>
</dbReference>
<dbReference type="OrthoDB" id="9809741at2"/>
<keyword evidence="3 7" id="KW-0350">Heme biosynthesis</keyword>
<keyword evidence="7" id="KW-0479">Metal-binding</keyword>
<keyword evidence="2 7" id="KW-0408">Iron</keyword>
<dbReference type="Proteomes" id="UP000028486">
    <property type="component" value="Chromosome"/>
</dbReference>
<evidence type="ECO:0000256" key="7">
    <source>
        <dbReference type="HAMAP-Rule" id="MF_00323"/>
    </source>
</evidence>
<dbReference type="HOGENOM" id="CLU_018884_4_1_7"/>
<comment type="catalytic activity">
    <reaction evidence="6">
        <text>Fe-coproporphyrin III + 2 H(+) = coproporphyrin III + Fe(2+)</text>
        <dbReference type="Rhea" id="RHEA:49572"/>
        <dbReference type="ChEBI" id="CHEBI:15378"/>
        <dbReference type="ChEBI" id="CHEBI:29033"/>
        <dbReference type="ChEBI" id="CHEBI:68438"/>
        <dbReference type="ChEBI" id="CHEBI:131725"/>
        <dbReference type="EC" id="4.99.1.9"/>
    </reaction>
    <physiologicalReaction direction="right-to-left" evidence="6">
        <dbReference type="Rhea" id="RHEA:49574"/>
    </physiologicalReaction>
</comment>
<reference evidence="10" key="1">
    <citation type="journal article" date="2014" name="Genome Announc.">
        <title>Complete Genome Sequence of Campylobacter iguaniorum Strain 1485ET, Isolated from a Bearded Dragon (Pogona vitticeps).</title>
        <authorList>
            <person name="Gilbert M.J."/>
            <person name="Miller W.G."/>
            <person name="Yee E."/>
            <person name="Kik M."/>
            <person name="Wagenaar J.A."/>
            <person name="Duim B."/>
        </authorList>
    </citation>
    <scope>NUCLEOTIDE SEQUENCE [LARGE SCALE GENOMIC DNA]</scope>
    <source>
        <strain evidence="10">1485E</strain>
    </source>
</reference>
<comment type="function">
    <text evidence="7 8">Catalyzes the ferrous insertion into protoporphyrin IX.</text>
</comment>
<dbReference type="STRING" id="1244531.CIG2463D_0755"/>
<dbReference type="KEGG" id="caj:CIG1485E_0754"/>
<comment type="subcellular location">
    <subcellularLocation>
        <location evidence="7 8">Cytoplasm</location>
    </subcellularLocation>
</comment>
<dbReference type="HAMAP" id="MF_00323">
    <property type="entry name" value="Ferrochelatase"/>
    <property type="match status" value="1"/>
</dbReference>
<dbReference type="RefSeq" id="WP_038453844.1">
    <property type="nucleotide sequence ID" value="NZ_CP009043.1"/>
</dbReference>
<dbReference type="eggNOG" id="COG0276">
    <property type="taxonomic scope" value="Bacteria"/>
</dbReference>
<dbReference type="EMBL" id="CP009043">
    <property type="protein sequence ID" value="AII14599.1"/>
    <property type="molecule type" value="Genomic_DNA"/>
</dbReference>
<feature type="binding site" evidence="7">
    <location>
        <position position="189"/>
    </location>
    <ligand>
        <name>Fe(2+)</name>
        <dbReference type="ChEBI" id="CHEBI:29033"/>
    </ligand>
</feature>
<name>A0A076FFG8_9BACT</name>
<dbReference type="CDD" id="cd00419">
    <property type="entry name" value="Ferrochelatase_C"/>
    <property type="match status" value="1"/>
</dbReference>
<comment type="catalytic activity">
    <reaction evidence="7 8">
        <text>heme b + 2 H(+) = protoporphyrin IX + Fe(2+)</text>
        <dbReference type="Rhea" id="RHEA:22584"/>
        <dbReference type="ChEBI" id="CHEBI:15378"/>
        <dbReference type="ChEBI" id="CHEBI:29033"/>
        <dbReference type="ChEBI" id="CHEBI:57306"/>
        <dbReference type="ChEBI" id="CHEBI:60344"/>
        <dbReference type="EC" id="4.98.1.1"/>
    </reaction>
</comment>
<dbReference type="InterPro" id="IPR019772">
    <property type="entry name" value="Ferrochelatase_AS"/>
</dbReference>
<protein>
    <recommendedName>
        <fullName evidence="7 8">Ferrochelatase</fullName>
        <ecNumber evidence="7 8">4.98.1.1</ecNumber>
    </recommendedName>
    <alternativeName>
        <fullName evidence="7">Heme synthase</fullName>
    </alternativeName>
    <alternativeName>
        <fullName evidence="7">Protoheme ferro-lyase</fullName>
    </alternativeName>
</protein>
<sequence>MDKKVVLLLNMGGADNLSQVEVFLKNMFNDPYILGIKNKTLRSFVAWMITKMRVKSATKNYVALGGKSPIGDLTRSLVEKLNKTYGNENLIFDYVMNYTPPFANEVFSKYRDAKEIVLFPLYPHHSSTTIVSSLDSANAAIKKLGLKAAIKTVEYFYENQSYNDIIVENIKNKVSGLDSSKIDLVFSSHSLPKKIIEKGDLYEKHTNAHVEILANSLKNAGVKFNSISLAYQSRLGPVEWLGPNLSEVLPKLDSKRALIYPISFCIDNSETDFELDIEYRHVANENKFEYYEVVKAPNDSDKFAKFIISLI</sequence>
<dbReference type="PROSITE" id="PS00534">
    <property type="entry name" value="FERROCHELATASE"/>
    <property type="match status" value="1"/>
</dbReference>
<dbReference type="SUPFAM" id="SSF53800">
    <property type="entry name" value="Chelatase"/>
    <property type="match status" value="1"/>
</dbReference>
<keyword evidence="5 7" id="KW-0627">Porphyrin biosynthesis</keyword>
<organism evidence="9 10">
    <name type="scientific">Campylobacter iguaniorum</name>
    <dbReference type="NCBI Taxonomy" id="1244531"/>
    <lineage>
        <taxon>Bacteria</taxon>
        <taxon>Pseudomonadati</taxon>
        <taxon>Campylobacterota</taxon>
        <taxon>Epsilonproteobacteria</taxon>
        <taxon>Campylobacterales</taxon>
        <taxon>Campylobacteraceae</taxon>
        <taxon>Campylobacter</taxon>
    </lineage>
</organism>
<dbReference type="Pfam" id="PF00762">
    <property type="entry name" value="Ferrochelatase"/>
    <property type="match status" value="1"/>
</dbReference>
<dbReference type="AlphaFoldDB" id="A0A076FFG8"/>
<dbReference type="UniPathway" id="UPA00252">
    <property type="reaction ID" value="UER00325"/>
</dbReference>
<evidence type="ECO:0000256" key="3">
    <source>
        <dbReference type="ARBA" id="ARBA00023133"/>
    </source>
</evidence>
<keyword evidence="7 8" id="KW-0963">Cytoplasm</keyword>
<evidence type="ECO:0000256" key="6">
    <source>
        <dbReference type="ARBA" id="ARBA00024536"/>
    </source>
</evidence>
<dbReference type="PANTHER" id="PTHR11108">
    <property type="entry name" value="FERROCHELATASE"/>
    <property type="match status" value="1"/>
</dbReference>
<evidence type="ECO:0000256" key="1">
    <source>
        <dbReference type="ARBA" id="ARBA00007718"/>
    </source>
</evidence>
<evidence type="ECO:0000256" key="4">
    <source>
        <dbReference type="ARBA" id="ARBA00023239"/>
    </source>
</evidence>
<dbReference type="Gene3D" id="3.40.50.1400">
    <property type="match status" value="2"/>
</dbReference>
<evidence type="ECO:0000256" key="5">
    <source>
        <dbReference type="ARBA" id="ARBA00023244"/>
    </source>
</evidence>
<dbReference type="GO" id="GO:0046872">
    <property type="term" value="F:metal ion binding"/>
    <property type="evidence" value="ECO:0007669"/>
    <property type="project" value="UniProtKB-KW"/>
</dbReference>
<keyword evidence="10" id="KW-1185">Reference proteome</keyword>
<evidence type="ECO:0000256" key="2">
    <source>
        <dbReference type="ARBA" id="ARBA00023004"/>
    </source>
</evidence>
<accession>A0A076FFG8</accession>
<dbReference type="InterPro" id="IPR033659">
    <property type="entry name" value="Ferrochelatase_N"/>
</dbReference>
<dbReference type="InterPro" id="IPR001015">
    <property type="entry name" value="Ferrochelatase"/>
</dbReference>